<dbReference type="InterPro" id="IPR051809">
    <property type="entry name" value="Plant_receptor-like_S/T_kinase"/>
</dbReference>
<dbReference type="InterPro" id="IPR032675">
    <property type="entry name" value="LRR_dom_sf"/>
</dbReference>
<comment type="similarity">
    <text evidence="4">Belongs to the RLP family.</text>
</comment>
<dbReference type="FunFam" id="3.80.10.10:FF:000317">
    <property type="entry name" value="Inactive leucine-rich repeat receptor-like protein kinase"/>
    <property type="match status" value="1"/>
</dbReference>
<dbReference type="InterPro" id="IPR003591">
    <property type="entry name" value="Leu-rich_rpt_typical-subtyp"/>
</dbReference>
<dbReference type="PROSITE" id="PS00108">
    <property type="entry name" value="PROTEIN_KINASE_ST"/>
    <property type="match status" value="1"/>
</dbReference>
<keyword evidence="18 26" id="KW-1133">Transmembrane helix</keyword>
<keyword evidence="10" id="KW-0808">Transferase</keyword>
<dbReference type="GO" id="GO:0006952">
    <property type="term" value="P:defense response"/>
    <property type="evidence" value="ECO:0007669"/>
    <property type="project" value="UniProtKB-ARBA"/>
</dbReference>
<evidence type="ECO:0000256" key="18">
    <source>
        <dbReference type="ARBA" id="ARBA00022989"/>
    </source>
</evidence>
<keyword evidence="20" id="KW-1015">Disulfide bond</keyword>
<dbReference type="KEGG" id="nta:107780809"/>
<keyword evidence="13" id="KW-0677">Repeat</keyword>
<dbReference type="PROSITE" id="PS51450">
    <property type="entry name" value="LRR"/>
    <property type="match status" value="1"/>
</dbReference>
<evidence type="ECO:0000256" key="7">
    <source>
        <dbReference type="ARBA" id="ARBA00022527"/>
    </source>
</evidence>
<keyword evidence="22" id="KW-0325">Glycoprotein</keyword>
<evidence type="ECO:0000256" key="14">
    <source>
        <dbReference type="ARBA" id="ARBA00022741"/>
    </source>
</evidence>
<feature type="domain" description="Protein kinase" evidence="28">
    <location>
        <begin position="841"/>
        <end position="1121"/>
    </location>
</feature>
<keyword evidence="14 25" id="KW-0547">Nucleotide-binding</keyword>
<dbReference type="InterPro" id="IPR013210">
    <property type="entry name" value="LRR_N_plant-typ"/>
</dbReference>
<dbReference type="GO" id="GO:0004674">
    <property type="term" value="F:protein serine/threonine kinase activity"/>
    <property type="evidence" value="ECO:0007669"/>
    <property type="project" value="UniProtKB-KW"/>
</dbReference>
<dbReference type="RefSeq" id="XP_016456877.1">
    <property type="nucleotide sequence ID" value="XM_016601391.1"/>
</dbReference>
<keyword evidence="11 26" id="KW-0812">Transmembrane</keyword>
<comment type="subcellular location">
    <subcellularLocation>
        <location evidence="1">Cell membrane</location>
        <topology evidence="1">Single-pass membrane protein</topology>
    </subcellularLocation>
    <subcellularLocation>
        <location evidence="2">Membrane</location>
        <topology evidence="2">Single-pass type I membrane protein</topology>
    </subcellularLocation>
</comment>
<keyword evidence="19 26" id="KW-0472">Membrane</keyword>
<evidence type="ECO:0000256" key="22">
    <source>
        <dbReference type="ARBA" id="ARBA00023180"/>
    </source>
</evidence>
<accession>A0A1S3YYF7</accession>
<dbReference type="InterPro" id="IPR001611">
    <property type="entry name" value="Leu-rich_rpt"/>
</dbReference>
<dbReference type="GO" id="GO:0005886">
    <property type="term" value="C:plasma membrane"/>
    <property type="evidence" value="ECO:0000318"/>
    <property type="project" value="GO_Central"/>
</dbReference>
<dbReference type="SMART" id="SM00369">
    <property type="entry name" value="LRR_TYP"/>
    <property type="match status" value="13"/>
</dbReference>
<protein>
    <recommendedName>
        <fullName evidence="5">non-specific serine/threonine protein kinase</fullName>
        <ecNumber evidence="5">2.7.11.1</ecNumber>
    </recommendedName>
</protein>
<evidence type="ECO:0000313" key="30">
    <source>
        <dbReference type="RefSeq" id="XP_016456877.1"/>
    </source>
</evidence>
<dbReference type="FunFam" id="3.80.10.10:FF:000095">
    <property type="entry name" value="LRR receptor-like serine/threonine-protein kinase GSO1"/>
    <property type="match status" value="1"/>
</dbReference>
<dbReference type="Gene3D" id="1.10.510.10">
    <property type="entry name" value="Transferase(Phosphotransferase) domain 1"/>
    <property type="match status" value="1"/>
</dbReference>
<evidence type="ECO:0000256" key="20">
    <source>
        <dbReference type="ARBA" id="ARBA00023157"/>
    </source>
</evidence>
<evidence type="ECO:0000256" key="4">
    <source>
        <dbReference type="ARBA" id="ARBA00009592"/>
    </source>
</evidence>
<dbReference type="STRING" id="4097.A0A1S3YYF7"/>
<evidence type="ECO:0000256" key="21">
    <source>
        <dbReference type="ARBA" id="ARBA00023170"/>
    </source>
</evidence>
<evidence type="ECO:0000256" key="2">
    <source>
        <dbReference type="ARBA" id="ARBA00004479"/>
    </source>
</evidence>
<sequence length="1142" mass="126590">MEKSYSFVLSVVFELYFLVACMATNITTDQSALLALKSSFALNSSHPLTQNWSSQASVCNWIGISCGSHHHRVTALNISNMNIHGTIPPQLGNLSFLVSLDVSKNNFDGDFPQDLSRVRRLREIDLGYNNFSGEIPIWFGLFSKLKMLILDDNAFTYIPPSISNLSKLETLSAGYNRLQGNIPKEIGNLQNLKELVLVSNQLTGSIPFSILNISSLETLALTYNQLSGSLPVDICSRLQRIKSISIISNQLSGHIPEGLSNCSELYDLALSYNKLSGTIPPELGKLEMLELLSLGGNNLEGIIPDTIGNLRKLQKLQLENNHLVGSIPRTIFNMSSLWLLNFNTNNLSAGVIPREIGNLQKLELLYLQFNKLSGSLPEELFNISTLRGMALSYNNFSGSLPSALGYWPTTLQYLHLGENNIGGVIPNSVFNSSNLKELILDDNRFSGAIPNSLGDLRQLERLRLFRNNLTFPQLSIFASLANCRSLREIDLSDNPLNGVLSDSIGNLSTSLELFDLRHSEISGQIPLGIGNLSNLTDLYLLDNDLTGSVPSTFCDLHNLQRLYLHQNRLIGPLPECLCNLPVLGMVSLSYNQISGPIPYCIGNVTSLRNIYLNSNRLTKIPMSLWSLKDLVELDLSNNSLVGSLPPDFGNLNAITFLDLSRNHISGSVPSTVGDLQKLLYLSVAYNELQGSIPESLGKMLSLESVNLSNNYLSGMIPKSLEALQYVKHFNVSFNRLEGEIPSKGPFVNFTSQSFMGNEELCGGFLFLPCKNRSVHQSRRNKVLLIVLIPLAVLLMGLGSIILFMLKRRGNRNIPTQVESLPATTTPTRISYIEIERATQGFDQCNLLGRGGFGSVYKGMFSNGMVLAIKVFTLQSEVAFKSFDLECEVLRNLRHRNLTKVISSCSNMDFKALLLEYMPNGSLEKWLHSDDYFLDIIQRLDVMIDVASALEYLHHGCSTVIVHCDLKPSNVLLDEKLVGHVSDFGMAKLLGEGESIVHTKTLATMGYIAPEYGSVGLVSTSCDVYSYGIMLMETFTRKNPYNEMFQENLSMRSWVCNSLPVAPEDIIDVSLLESEKIGFKKKLHCVSAILELALNCTAESPNERLNMKDILANIKKIKLAFLRECDDAPNMPFLLNPKQKRGG</sequence>
<dbReference type="PROSITE" id="PS00107">
    <property type="entry name" value="PROTEIN_KINASE_ATP"/>
    <property type="match status" value="1"/>
</dbReference>
<dbReference type="GO" id="GO:0005524">
    <property type="term" value="F:ATP binding"/>
    <property type="evidence" value="ECO:0007669"/>
    <property type="project" value="UniProtKB-UniRule"/>
</dbReference>
<comment type="similarity">
    <text evidence="3">Belongs to the protein kinase superfamily. Ser/Thr protein kinase family.</text>
</comment>
<dbReference type="PROSITE" id="PS50011">
    <property type="entry name" value="PROTEIN_KINASE_DOM"/>
    <property type="match status" value="1"/>
</dbReference>
<dbReference type="SMR" id="A0A1S3YYF7"/>
<dbReference type="SUPFAM" id="SSF52047">
    <property type="entry name" value="RNI-like"/>
    <property type="match status" value="1"/>
</dbReference>
<keyword evidence="7" id="KW-0723">Serine/threonine-protein kinase</keyword>
<evidence type="ECO:0000256" key="8">
    <source>
        <dbReference type="ARBA" id="ARBA00022553"/>
    </source>
</evidence>
<dbReference type="RefSeq" id="XP_016456877.1">
    <property type="nucleotide sequence ID" value="XM_016601391.2"/>
</dbReference>
<feature type="binding site" evidence="25">
    <location>
        <position position="880"/>
    </location>
    <ligand>
        <name>ATP</name>
        <dbReference type="ChEBI" id="CHEBI:30616"/>
    </ligand>
</feature>
<keyword evidence="15" id="KW-0418">Kinase</keyword>
<evidence type="ECO:0000256" key="25">
    <source>
        <dbReference type="PROSITE-ProRule" id="PRU10141"/>
    </source>
</evidence>
<feature type="signal peptide" evidence="27">
    <location>
        <begin position="1"/>
        <end position="23"/>
    </location>
</feature>
<evidence type="ECO:0000256" key="27">
    <source>
        <dbReference type="SAM" id="SignalP"/>
    </source>
</evidence>
<dbReference type="FunFam" id="3.80.10.10:FF:000275">
    <property type="entry name" value="Leucine-rich repeat receptor-like protein kinase"/>
    <property type="match status" value="1"/>
</dbReference>
<dbReference type="FunFam" id="1.10.510.10:FF:000358">
    <property type="entry name" value="Putative leucine-rich repeat receptor-like serine/threonine-protein kinase"/>
    <property type="match status" value="1"/>
</dbReference>
<dbReference type="GO" id="GO:0010074">
    <property type="term" value="P:maintenance of meristem identity"/>
    <property type="evidence" value="ECO:0007669"/>
    <property type="project" value="UniProtKB-ARBA"/>
</dbReference>
<keyword evidence="16 25" id="KW-0067">ATP-binding</keyword>
<proteinExistence type="inferred from homology"/>
<evidence type="ECO:0000313" key="29">
    <source>
        <dbReference type="Proteomes" id="UP000790787"/>
    </source>
</evidence>
<name>A0A1S3YYF7_TOBAC</name>
<evidence type="ECO:0000256" key="19">
    <source>
        <dbReference type="ARBA" id="ARBA00023136"/>
    </source>
</evidence>
<dbReference type="GO" id="GO:0051707">
    <property type="term" value="P:response to other organism"/>
    <property type="evidence" value="ECO:0007669"/>
    <property type="project" value="UniProtKB-ARBA"/>
</dbReference>
<evidence type="ECO:0000256" key="1">
    <source>
        <dbReference type="ARBA" id="ARBA00004162"/>
    </source>
</evidence>
<dbReference type="EC" id="2.7.11.1" evidence="5"/>
<dbReference type="GO" id="GO:0010082">
    <property type="term" value="P:regulation of root meristem growth"/>
    <property type="evidence" value="ECO:0007669"/>
    <property type="project" value="UniProtKB-ARBA"/>
</dbReference>
<dbReference type="GO" id="GO:0038023">
    <property type="term" value="F:signaling receptor activity"/>
    <property type="evidence" value="ECO:0000318"/>
    <property type="project" value="GO_Central"/>
</dbReference>
<keyword evidence="9" id="KW-0433">Leucine-rich repeat</keyword>
<evidence type="ECO:0000256" key="24">
    <source>
        <dbReference type="ARBA" id="ARBA00048679"/>
    </source>
</evidence>
<dbReference type="InterPro" id="IPR008271">
    <property type="entry name" value="Ser/Thr_kinase_AS"/>
</dbReference>
<dbReference type="Pfam" id="PF08263">
    <property type="entry name" value="LRRNT_2"/>
    <property type="match status" value="1"/>
</dbReference>
<comment type="catalytic activity">
    <reaction evidence="24">
        <text>L-seryl-[protein] + ATP = O-phospho-L-seryl-[protein] + ADP + H(+)</text>
        <dbReference type="Rhea" id="RHEA:17989"/>
        <dbReference type="Rhea" id="RHEA-COMP:9863"/>
        <dbReference type="Rhea" id="RHEA-COMP:11604"/>
        <dbReference type="ChEBI" id="CHEBI:15378"/>
        <dbReference type="ChEBI" id="CHEBI:29999"/>
        <dbReference type="ChEBI" id="CHEBI:30616"/>
        <dbReference type="ChEBI" id="CHEBI:83421"/>
        <dbReference type="ChEBI" id="CHEBI:456216"/>
        <dbReference type="EC" id="2.7.11.1"/>
    </reaction>
</comment>
<keyword evidence="8" id="KW-0597">Phosphoprotein</keyword>
<dbReference type="Pfam" id="PF13855">
    <property type="entry name" value="LRR_8"/>
    <property type="match status" value="4"/>
</dbReference>
<feature type="chain" id="PRO_5010383844" description="non-specific serine/threonine protein kinase" evidence="27">
    <location>
        <begin position="24"/>
        <end position="1142"/>
    </location>
</feature>
<dbReference type="InterPro" id="IPR017441">
    <property type="entry name" value="Protein_kinase_ATP_BS"/>
</dbReference>
<dbReference type="PaxDb" id="4097-A0A1S3YYF7"/>
<dbReference type="SMART" id="SM00220">
    <property type="entry name" value="S_TKc"/>
    <property type="match status" value="1"/>
</dbReference>
<reference evidence="30" key="2">
    <citation type="submission" date="2025-08" db="UniProtKB">
        <authorList>
            <consortium name="RefSeq"/>
        </authorList>
    </citation>
    <scope>IDENTIFICATION</scope>
    <source>
        <tissue evidence="30">Leaf</tissue>
    </source>
</reference>
<evidence type="ECO:0000256" key="10">
    <source>
        <dbReference type="ARBA" id="ARBA00022679"/>
    </source>
</evidence>
<feature type="transmembrane region" description="Helical" evidence="26">
    <location>
        <begin position="782"/>
        <end position="805"/>
    </location>
</feature>
<keyword evidence="17" id="KW-0832">Ubl conjugation</keyword>
<evidence type="ECO:0000256" key="12">
    <source>
        <dbReference type="ARBA" id="ARBA00022729"/>
    </source>
</evidence>
<dbReference type="Pfam" id="PF00069">
    <property type="entry name" value="Pkinase"/>
    <property type="match status" value="1"/>
</dbReference>
<evidence type="ECO:0000256" key="16">
    <source>
        <dbReference type="ARBA" id="ARBA00022840"/>
    </source>
</evidence>
<dbReference type="PANTHER" id="PTHR27008:SF438">
    <property type="entry name" value="PROTEIN KINASE DOMAIN-CONTAINING PROTEIN"/>
    <property type="match status" value="1"/>
</dbReference>
<gene>
    <name evidence="30" type="primary">LOC107780809</name>
</gene>
<dbReference type="Gene3D" id="3.80.10.10">
    <property type="entry name" value="Ribonuclease Inhibitor"/>
    <property type="match status" value="4"/>
</dbReference>
<reference evidence="29" key="1">
    <citation type="journal article" date="2014" name="Nat. Commun.">
        <title>The tobacco genome sequence and its comparison with those of tomato and potato.</title>
        <authorList>
            <person name="Sierro N."/>
            <person name="Battey J.N."/>
            <person name="Ouadi S."/>
            <person name="Bakaher N."/>
            <person name="Bovet L."/>
            <person name="Willig A."/>
            <person name="Goepfert S."/>
            <person name="Peitsch M.C."/>
            <person name="Ivanov N.V."/>
        </authorList>
    </citation>
    <scope>NUCLEOTIDE SEQUENCE [LARGE SCALE GENOMIC DNA]</scope>
</reference>
<dbReference type="AlphaFoldDB" id="A0A1S3YYF7"/>
<evidence type="ECO:0000256" key="9">
    <source>
        <dbReference type="ARBA" id="ARBA00022614"/>
    </source>
</evidence>
<comment type="catalytic activity">
    <reaction evidence="23">
        <text>L-threonyl-[protein] + ATP = O-phospho-L-threonyl-[protein] + ADP + H(+)</text>
        <dbReference type="Rhea" id="RHEA:46608"/>
        <dbReference type="Rhea" id="RHEA-COMP:11060"/>
        <dbReference type="Rhea" id="RHEA-COMP:11605"/>
        <dbReference type="ChEBI" id="CHEBI:15378"/>
        <dbReference type="ChEBI" id="CHEBI:30013"/>
        <dbReference type="ChEBI" id="CHEBI:30616"/>
        <dbReference type="ChEBI" id="CHEBI:61977"/>
        <dbReference type="ChEBI" id="CHEBI:456216"/>
        <dbReference type="EC" id="2.7.11.1"/>
    </reaction>
</comment>
<dbReference type="PANTHER" id="PTHR27008">
    <property type="entry name" value="OS04G0122200 PROTEIN"/>
    <property type="match status" value="1"/>
</dbReference>
<dbReference type="OrthoDB" id="676979at2759"/>
<keyword evidence="21" id="KW-0675">Receptor</keyword>
<organism evidence="29 30">
    <name type="scientific">Nicotiana tabacum</name>
    <name type="common">Common tobacco</name>
    <dbReference type="NCBI Taxonomy" id="4097"/>
    <lineage>
        <taxon>Eukaryota</taxon>
        <taxon>Viridiplantae</taxon>
        <taxon>Streptophyta</taxon>
        <taxon>Embryophyta</taxon>
        <taxon>Tracheophyta</taxon>
        <taxon>Spermatophyta</taxon>
        <taxon>Magnoliopsida</taxon>
        <taxon>eudicotyledons</taxon>
        <taxon>Gunneridae</taxon>
        <taxon>Pentapetalae</taxon>
        <taxon>asterids</taxon>
        <taxon>lamiids</taxon>
        <taxon>Solanales</taxon>
        <taxon>Solanaceae</taxon>
        <taxon>Nicotianoideae</taxon>
        <taxon>Nicotianeae</taxon>
        <taxon>Nicotiana</taxon>
    </lineage>
</organism>
<dbReference type="GeneID" id="107780809"/>
<dbReference type="SUPFAM" id="SSF52058">
    <property type="entry name" value="L domain-like"/>
    <property type="match status" value="2"/>
</dbReference>
<evidence type="ECO:0000259" key="28">
    <source>
        <dbReference type="PROSITE" id="PS50011"/>
    </source>
</evidence>
<dbReference type="InterPro" id="IPR011009">
    <property type="entry name" value="Kinase-like_dom_sf"/>
</dbReference>
<dbReference type="SMART" id="SM00365">
    <property type="entry name" value="LRR_SD22"/>
    <property type="match status" value="7"/>
</dbReference>
<dbReference type="Gene3D" id="3.30.200.20">
    <property type="entry name" value="Phosphorylase Kinase, domain 1"/>
    <property type="match status" value="1"/>
</dbReference>
<evidence type="ECO:0000256" key="3">
    <source>
        <dbReference type="ARBA" id="ARBA00008684"/>
    </source>
</evidence>
<dbReference type="Proteomes" id="UP000790787">
    <property type="component" value="Chromosome 22"/>
</dbReference>
<dbReference type="Pfam" id="PF00560">
    <property type="entry name" value="LRR_1"/>
    <property type="match status" value="5"/>
</dbReference>
<keyword evidence="29" id="KW-1185">Reference proteome</keyword>
<evidence type="ECO:0000256" key="5">
    <source>
        <dbReference type="ARBA" id="ARBA00012513"/>
    </source>
</evidence>
<evidence type="ECO:0000256" key="13">
    <source>
        <dbReference type="ARBA" id="ARBA00022737"/>
    </source>
</evidence>
<evidence type="ECO:0000256" key="23">
    <source>
        <dbReference type="ARBA" id="ARBA00047899"/>
    </source>
</evidence>
<dbReference type="GO" id="GO:0009755">
    <property type="term" value="P:hormone-mediated signaling pathway"/>
    <property type="evidence" value="ECO:0000318"/>
    <property type="project" value="GO_Central"/>
</dbReference>
<keyword evidence="6" id="KW-1003">Cell membrane</keyword>
<evidence type="ECO:0000256" key="17">
    <source>
        <dbReference type="ARBA" id="ARBA00022843"/>
    </source>
</evidence>
<dbReference type="FunFam" id="3.80.10.10:FF:000775">
    <property type="entry name" value="Predicted protein"/>
    <property type="match status" value="1"/>
</dbReference>
<dbReference type="FunFam" id="3.30.200.20:FF:000661">
    <property type="entry name" value="Serine-threonine protein kinase plant-type"/>
    <property type="match status" value="1"/>
</dbReference>
<dbReference type="SUPFAM" id="SSF56112">
    <property type="entry name" value="Protein kinase-like (PK-like)"/>
    <property type="match status" value="1"/>
</dbReference>
<evidence type="ECO:0000256" key="6">
    <source>
        <dbReference type="ARBA" id="ARBA00022475"/>
    </source>
</evidence>
<evidence type="ECO:0000256" key="26">
    <source>
        <dbReference type="SAM" id="Phobius"/>
    </source>
</evidence>
<dbReference type="InterPro" id="IPR000719">
    <property type="entry name" value="Prot_kinase_dom"/>
</dbReference>
<evidence type="ECO:0000256" key="15">
    <source>
        <dbReference type="ARBA" id="ARBA00022777"/>
    </source>
</evidence>
<evidence type="ECO:0000256" key="11">
    <source>
        <dbReference type="ARBA" id="ARBA00022692"/>
    </source>
</evidence>
<keyword evidence="12 27" id="KW-0732">Signal</keyword>